<accession>A0A8S3R4N3</accession>
<evidence type="ECO:0000313" key="2">
    <source>
        <dbReference type="EMBL" id="CAG2204060.1"/>
    </source>
</evidence>
<gene>
    <name evidence="2" type="ORF">MEDL_18539</name>
</gene>
<dbReference type="PROSITE" id="PS50878">
    <property type="entry name" value="RT_POL"/>
    <property type="match status" value="1"/>
</dbReference>
<keyword evidence="3" id="KW-1185">Reference proteome</keyword>
<proteinExistence type="predicted"/>
<dbReference type="Gene3D" id="3.60.10.10">
    <property type="entry name" value="Endonuclease/exonuclease/phosphatase"/>
    <property type="match status" value="1"/>
</dbReference>
<dbReference type="CDD" id="cd01650">
    <property type="entry name" value="RT_nLTR_like"/>
    <property type="match status" value="1"/>
</dbReference>
<dbReference type="InterPro" id="IPR000477">
    <property type="entry name" value="RT_dom"/>
</dbReference>
<comment type="caution">
    <text evidence="2">The sequence shown here is derived from an EMBL/GenBank/DDBJ whole genome shotgun (WGS) entry which is preliminary data.</text>
</comment>
<dbReference type="InterPro" id="IPR036691">
    <property type="entry name" value="Endo/exonu/phosph_ase_sf"/>
</dbReference>
<dbReference type="PANTHER" id="PTHR31635:SF196">
    <property type="entry name" value="REVERSE TRANSCRIPTASE DOMAIN-CONTAINING PROTEIN-RELATED"/>
    <property type="match status" value="1"/>
</dbReference>
<protein>
    <recommendedName>
        <fullName evidence="1">Reverse transcriptase domain-containing protein</fullName>
    </recommendedName>
</protein>
<sequence length="1264" mass="148171">MLLFTLNIRNGFENKIYEILDDNRNIDIICLQETGYMSPDVIQDIKQKFNKNVDFSNGVSRSTGVITIVNKDLKLFKSHRVPTPLKGRLIHNSYVYNDTVINLLNLYAPQCGLREEQRLFYDILLNYVSNVEQYSSKNKYILTGDFNFIEDKIDSNNMNCRLNKYILDKFKSIKDTLKIKDVYREIHKDKANFTCYNISGSRTRIDRFYADNEFINKISEIKHIPYKKSDHKMVQINIQYKRQKWGRGFWKMNNSLLENEKYTVLISNIIKQWKEDKLKYDPLKGWDLLKKQIKETTINFSRVQAKISKSKLNKLYDSLLAEEAKPSQNCSIINTIKDEIIAIETKEKIGTLIRSRECFYKEDIKNIEIFKIAEEKRGTKKEIKSLLDKNNKATDDKNSILQIILDFYSELYTSDGFNDQEVDEYLGKIELNELKEEDWSVLNQFISKEECLNNIKDFENNKSPGIDGLGKEFYLKFWNVIGDEVVEIVNNIYLKGELTETMKMGIITLNYKNKGDKKDLKQWRPISLLCFDYKLITKTLAKRLSKVINKLVDIKQTGAGEEKNIFDNIISISDIFDHMNLNDIKGFLINFDQEKAFDKIKHEFLIKVLKKMNLPVEFVRWIKILYKDIKSKIQVNGQLTEEILITRSVRQGCPLSMNLYALAIETLASSIRRNKNIKGINIPNLKDPIKLFQHADDCTTITTDIKDYYLFMNEFEKFGKASGAKINKNKTEILNICNAPEEDACLKLLTKESVKTLGIWFGKSSQSQSWLPIIHSIGNTVKKWENRKLNFKHKLIVINTYIISKILFVARVVSPLPEYITQINRYIYTFFWGRSNSEYINRKSLSQMYDRGGQQIPYINLKIDAMLLQRATCFLQGNTSVWTCFMIYYLGYTLREFNAELGNNKYQHTMILPRVYTKLKALLINHKNKIDLQSINPKNIYKKILEIDNHKHKIEIKFSYVDFTDIWSNIRNIKSNYQQDFIYRVVHNALPTKDNQKRRNYSNVFPICFFCNSENETLNHLLLHCKKLRLFRKYINDFIRIEINDETFVLNELHCLLFNIPQELFPSIYITLHSDTQTKASILNQQFQSVYTKEDIHNMPHMGPSPFPTMDNIRVSQAGVYKLLRGLRPFKATGPDEIPAYILKEAAEHISPYLTILYQKSLDTGIIPDFRRCKDRLTMAYKIHNRLVDIDPSNYYKPGDSRTRGGHRIHQQRTLKDQYRYSFFPRSTREWNTLPEKATTAATLEEFKASLTILPEALTGASHT</sequence>
<dbReference type="SUPFAM" id="SSF56672">
    <property type="entry name" value="DNA/RNA polymerases"/>
    <property type="match status" value="1"/>
</dbReference>
<evidence type="ECO:0000259" key="1">
    <source>
        <dbReference type="PROSITE" id="PS50878"/>
    </source>
</evidence>
<evidence type="ECO:0000313" key="3">
    <source>
        <dbReference type="Proteomes" id="UP000683360"/>
    </source>
</evidence>
<dbReference type="SUPFAM" id="SSF56219">
    <property type="entry name" value="DNase I-like"/>
    <property type="match status" value="1"/>
</dbReference>
<dbReference type="InterPro" id="IPR043502">
    <property type="entry name" value="DNA/RNA_pol_sf"/>
</dbReference>
<dbReference type="Pfam" id="PF03372">
    <property type="entry name" value="Exo_endo_phos"/>
    <property type="match status" value="1"/>
</dbReference>
<dbReference type="GO" id="GO:0003824">
    <property type="term" value="F:catalytic activity"/>
    <property type="evidence" value="ECO:0007669"/>
    <property type="project" value="InterPro"/>
</dbReference>
<dbReference type="Pfam" id="PF13966">
    <property type="entry name" value="zf-RVT"/>
    <property type="match status" value="1"/>
</dbReference>
<dbReference type="OrthoDB" id="6255742at2759"/>
<dbReference type="AlphaFoldDB" id="A0A8S3R4N3"/>
<dbReference type="InterPro" id="IPR005135">
    <property type="entry name" value="Endo/exonuclease/phosphatase"/>
</dbReference>
<organism evidence="2 3">
    <name type="scientific">Mytilus edulis</name>
    <name type="common">Blue mussel</name>
    <dbReference type="NCBI Taxonomy" id="6550"/>
    <lineage>
        <taxon>Eukaryota</taxon>
        <taxon>Metazoa</taxon>
        <taxon>Spiralia</taxon>
        <taxon>Lophotrochozoa</taxon>
        <taxon>Mollusca</taxon>
        <taxon>Bivalvia</taxon>
        <taxon>Autobranchia</taxon>
        <taxon>Pteriomorphia</taxon>
        <taxon>Mytilida</taxon>
        <taxon>Mytiloidea</taxon>
        <taxon>Mytilidae</taxon>
        <taxon>Mytilinae</taxon>
        <taxon>Mytilus</taxon>
    </lineage>
</organism>
<dbReference type="PANTHER" id="PTHR31635">
    <property type="entry name" value="REVERSE TRANSCRIPTASE DOMAIN-CONTAINING PROTEIN-RELATED"/>
    <property type="match status" value="1"/>
</dbReference>
<dbReference type="InterPro" id="IPR026960">
    <property type="entry name" value="RVT-Znf"/>
</dbReference>
<dbReference type="EMBL" id="CAJPWZ010000935">
    <property type="protein sequence ID" value="CAG2204060.1"/>
    <property type="molecule type" value="Genomic_DNA"/>
</dbReference>
<dbReference type="Pfam" id="PF00078">
    <property type="entry name" value="RVT_1"/>
    <property type="match status" value="1"/>
</dbReference>
<name>A0A8S3R4N3_MYTED</name>
<feature type="domain" description="Reverse transcriptase" evidence="1">
    <location>
        <begin position="491"/>
        <end position="765"/>
    </location>
</feature>
<reference evidence="2" key="1">
    <citation type="submission" date="2021-03" db="EMBL/GenBank/DDBJ databases">
        <authorList>
            <person name="Bekaert M."/>
        </authorList>
    </citation>
    <scope>NUCLEOTIDE SEQUENCE</scope>
</reference>
<dbReference type="Proteomes" id="UP000683360">
    <property type="component" value="Unassembled WGS sequence"/>
</dbReference>